<dbReference type="Proteomes" id="UP000680304">
    <property type="component" value="Unassembled WGS sequence"/>
</dbReference>
<feature type="region of interest" description="Disordered" evidence="1">
    <location>
        <begin position="84"/>
        <end position="117"/>
    </location>
</feature>
<gene>
    <name evidence="3" type="ORF">PACILC2_50970</name>
</gene>
<evidence type="ECO:0000256" key="2">
    <source>
        <dbReference type="SAM" id="Phobius"/>
    </source>
</evidence>
<sequence length="254" mass="27355">MTRQDREIRMRVKLEADDMLFADLHFDEEMKAKVRRIAALDKERSVPIQERRPWKRNAWMAGAIAAAIIGILFVVAPMLADEPAGGKTPGEPQTPGTFIGGPDGGDGPTGPSASEPRVVNGYEEAGRAFGEGLLIPSYIPDGFSLNEISVTGPDDGEATDAVFSYVAGNRSFGVFAQKNNEDMPAAYDEEIDVNGSAGYLIAGPPMSDEGQSVPNVELHWRLNGIHYMLSGNLTGEEAAAVARSMEPYGEKPEK</sequence>
<reference evidence="3 4" key="1">
    <citation type="submission" date="2021-04" db="EMBL/GenBank/DDBJ databases">
        <title>Draft genome sequence of Paenibacillus cisolokensis, LC2-13A.</title>
        <authorList>
            <person name="Uke A."/>
            <person name="Chhe C."/>
            <person name="Baramee S."/>
            <person name="Kosugi A."/>
        </authorList>
    </citation>
    <scope>NUCLEOTIDE SEQUENCE [LARGE SCALE GENOMIC DNA]</scope>
    <source>
        <strain evidence="3 4">LC2-13A</strain>
    </source>
</reference>
<comment type="caution">
    <text evidence="3">The sequence shown here is derived from an EMBL/GenBank/DDBJ whole genome shotgun (WGS) entry which is preliminary data.</text>
</comment>
<protein>
    <recommendedName>
        <fullName evidence="5">DUF4367 domain-containing protein</fullName>
    </recommendedName>
</protein>
<proteinExistence type="predicted"/>
<evidence type="ECO:0000256" key="1">
    <source>
        <dbReference type="SAM" id="MobiDB-lite"/>
    </source>
</evidence>
<evidence type="ECO:0000313" key="3">
    <source>
        <dbReference type="EMBL" id="GIQ66529.1"/>
    </source>
</evidence>
<dbReference type="EMBL" id="BOVJ01000188">
    <property type="protein sequence ID" value="GIQ66529.1"/>
    <property type="molecule type" value="Genomic_DNA"/>
</dbReference>
<evidence type="ECO:0000313" key="4">
    <source>
        <dbReference type="Proteomes" id="UP000680304"/>
    </source>
</evidence>
<evidence type="ECO:0008006" key="5">
    <source>
        <dbReference type="Google" id="ProtNLM"/>
    </source>
</evidence>
<keyword evidence="2" id="KW-1133">Transmembrane helix</keyword>
<keyword evidence="2" id="KW-0472">Membrane</keyword>
<keyword evidence="4" id="KW-1185">Reference proteome</keyword>
<accession>A0ABQ4NF24</accession>
<feature type="transmembrane region" description="Helical" evidence="2">
    <location>
        <begin position="58"/>
        <end position="80"/>
    </location>
</feature>
<organism evidence="3 4">
    <name type="scientific">Paenibacillus cisolokensis</name>
    <dbReference type="NCBI Taxonomy" id="1658519"/>
    <lineage>
        <taxon>Bacteria</taxon>
        <taxon>Bacillati</taxon>
        <taxon>Bacillota</taxon>
        <taxon>Bacilli</taxon>
        <taxon>Bacillales</taxon>
        <taxon>Paenibacillaceae</taxon>
        <taxon>Paenibacillus</taxon>
    </lineage>
</organism>
<keyword evidence="2" id="KW-0812">Transmembrane</keyword>
<name>A0ABQ4NF24_9BACL</name>
<feature type="compositionally biased region" description="Gly residues" evidence="1">
    <location>
        <begin position="98"/>
        <end position="108"/>
    </location>
</feature>
<dbReference type="RefSeq" id="WP_213531082.1">
    <property type="nucleotide sequence ID" value="NZ_BOVJ01000188.1"/>
</dbReference>